<evidence type="ECO:0000256" key="3">
    <source>
        <dbReference type="ARBA" id="ARBA00022692"/>
    </source>
</evidence>
<protein>
    <recommendedName>
        <fullName evidence="7">EamA domain-containing protein</fullName>
    </recommendedName>
</protein>
<dbReference type="PANTHER" id="PTHR32322">
    <property type="entry name" value="INNER MEMBRANE TRANSPORTER"/>
    <property type="match status" value="1"/>
</dbReference>
<proteinExistence type="inferred from homology"/>
<evidence type="ECO:0000313" key="8">
    <source>
        <dbReference type="EMBL" id="BCJ68495.1"/>
    </source>
</evidence>
<dbReference type="GO" id="GO:0016020">
    <property type="term" value="C:membrane"/>
    <property type="evidence" value="ECO:0007669"/>
    <property type="project" value="UniProtKB-SubCell"/>
</dbReference>
<accession>A0A810NAX7</accession>
<feature type="domain" description="EamA" evidence="7">
    <location>
        <begin position="31"/>
        <end position="158"/>
    </location>
</feature>
<feature type="transmembrane region" description="Helical" evidence="6">
    <location>
        <begin position="237"/>
        <end position="256"/>
    </location>
</feature>
<sequence length="326" mass="33428">MVRTEYLPGPATAVGGGRGGGRAALLTGLALIYTLWGSTYLGNRVALESLPPMVMTAGRFLLAAVVLLLISRLRRNPARLVPNRAEFAGVAVTGILLIGAGSTLLAVGQQYIDSGLASLVVAAVPLWVLGLRIGSGERPAAPVLVGVLGGVAGLAVLLVAPGTGIHLAGTLTVLLGSGIWAVGSWLSQRLAQPADPLVGIAWQMLVGGLAVALVAVLSGELGRLRPAEVTGRSWLAWGYLLVVGTVVGYSVYAWLLRNAPLQLVATYAYVNPVVAVGLGMMVLDERLTGRQALAGVFVLASVALVVAVERPRTRSPSSPPPPAAPT</sequence>
<feature type="transmembrane region" description="Helical" evidence="6">
    <location>
        <begin position="263"/>
        <end position="283"/>
    </location>
</feature>
<feature type="transmembrane region" description="Helical" evidence="6">
    <location>
        <begin position="53"/>
        <end position="73"/>
    </location>
</feature>
<dbReference type="SUPFAM" id="SSF103481">
    <property type="entry name" value="Multidrug resistance efflux transporter EmrE"/>
    <property type="match status" value="2"/>
</dbReference>
<feature type="transmembrane region" description="Helical" evidence="6">
    <location>
        <begin position="165"/>
        <end position="186"/>
    </location>
</feature>
<comment type="subcellular location">
    <subcellularLocation>
        <location evidence="1">Membrane</location>
        <topology evidence="1">Multi-pass membrane protein</topology>
    </subcellularLocation>
</comment>
<gene>
    <name evidence="8" type="ORF">Prubr_55160</name>
</gene>
<feature type="transmembrane region" description="Helical" evidence="6">
    <location>
        <begin position="289"/>
        <end position="308"/>
    </location>
</feature>
<feature type="transmembrane region" description="Helical" evidence="6">
    <location>
        <begin position="23"/>
        <end position="41"/>
    </location>
</feature>
<keyword evidence="4 6" id="KW-1133">Transmembrane helix</keyword>
<evidence type="ECO:0000256" key="4">
    <source>
        <dbReference type="ARBA" id="ARBA00022989"/>
    </source>
</evidence>
<dbReference type="InterPro" id="IPR037185">
    <property type="entry name" value="EmrE-like"/>
</dbReference>
<keyword evidence="5 6" id="KW-0472">Membrane</keyword>
<feature type="transmembrane region" description="Helical" evidence="6">
    <location>
        <begin position="114"/>
        <end position="133"/>
    </location>
</feature>
<dbReference type="AlphaFoldDB" id="A0A810NAX7"/>
<dbReference type="PANTHER" id="PTHR32322:SF2">
    <property type="entry name" value="EAMA DOMAIN-CONTAINING PROTEIN"/>
    <property type="match status" value="1"/>
</dbReference>
<dbReference type="InterPro" id="IPR000620">
    <property type="entry name" value="EamA_dom"/>
</dbReference>
<feature type="transmembrane region" description="Helical" evidence="6">
    <location>
        <begin position="140"/>
        <end position="159"/>
    </location>
</feature>
<dbReference type="EMBL" id="AP023359">
    <property type="protein sequence ID" value="BCJ68495.1"/>
    <property type="molecule type" value="Genomic_DNA"/>
</dbReference>
<dbReference type="Proteomes" id="UP000680866">
    <property type="component" value="Chromosome"/>
</dbReference>
<name>A0A810NAX7_9ACTN</name>
<dbReference type="Gene3D" id="1.10.3730.20">
    <property type="match status" value="1"/>
</dbReference>
<dbReference type="InterPro" id="IPR050638">
    <property type="entry name" value="AA-Vitamin_Transporters"/>
</dbReference>
<feature type="transmembrane region" description="Helical" evidence="6">
    <location>
        <begin position="198"/>
        <end position="217"/>
    </location>
</feature>
<dbReference type="RefSeq" id="WP_212817721.1">
    <property type="nucleotide sequence ID" value="NZ_AP023359.1"/>
</dbReference>
<evidence type="ECO:0000256" key="2">
    <source>
        <dbReference type="ARBA" id="ARBA00007362"/>
    </source>
</evidence>
<keyword evidence="3 6" id="KW-0812">Transmembrane</keyword>
<organism evidence="8 9">
    <name type="scientific">Polymorphospora rubra</name>
    <dbReference type="NCBI Taxonomy" id="338584"/>
    <lineage>
        <taxon>Bacteria</taxon>
        <taxon>Bacillati</taxon>
        <taxon>Actinomycetota</taxon>
        <taxon>Actinomycetes</taxon>
        <taxon>Micromonosporales</taxon>
        <taxon>Micromonosporaceae</taxon>
        <taxon>Polymorphospora</taxon>
    </lineage>
</organism>
<comment type="similarity">
    <text evidence="2">Belongs to the EamA transporter family.</text>
</comment>
<evidence type="ECO:0000256" key="1">
    <source>
        <dbReference type="ARBA" id="ARBA00004141"/>
    </source>
</evidence>
<dbReference type="Pfam" id="PF00892">
    <property type="entry name" value="EamA"/>
    <property type="match status" value="2"/>
</dbReference>
<evidence type="ECO:0000259" key="7">
    <source>
        <dbReference type="Pfam" id="PF00892"/>
    </source>
</evidence>
<evidence type="ECO:0000256" key="6">
    <source>
        <dbReference type="SAM" id="Phobius"/>
    </source>
</evidence>
<keyword evidence="9" id="KW-1185">Reference proteome</keyword>
<evidence type="ECO:0000256" key="5">
    <source>
        <dbReference type="ARBA" id="ARBA00023136"/>
    </source>
</evidence>
<feature type="transmembrane region" description="Helical" evidence="6">
    <location>
        <begin position="85"/>
        <end position="108"/>
    </location>
</feature>
<feature type="domain" description="EamA" evidence="7">
    <location>
        <begin position="169"/>
        <end position="306"/>
    </location>
</feature>
<reference evidence="8" key="1">
    <citation type="submission" date="2020-08" db="EMBL/GenBank/DDBJ databases">
        <title>Whole genome shotgun sequence of Polymorphospora rubra NBRC 101157.</title>
        <authorList>
            <person name="Komaki H."/>
            <person name="Tamura T."/>
        </authorList>
    </citation>
    <scope>NUCLEOTIDE SEQUENCE</scope>
    <source>
        <strain evidence="8">NBRC 101157</strain>
    </source>
</reference>
<evidence type="ECO:0000313" key="9">
    <source>
        <dbReference type="Proteomes" id="UP000680866"/>
    </source>
</evidence>
<dbReference type="KEGG" id="pry:Prubr_55160"/>